<dbReference type="RefSeq" id="WP_074844352.1">
    <property type="nucleotide sequence ID" value="NZ_FOOE01000002.1"/>
</dbReference>
<dbReference type="Pfam" id="PF03880">
    <property type="entry name" value="DbpA"/>
    <property type="match status" value="1"/>
</dbReference>
<keyword evidence="4 5" id="KW-0067">ATP-binding</keyword>
<dbReference type="PROSITE" id="PS51194">
    <property type="entry name" value="HELICASE_CTER"/>
    <property type="match status" value="1"/>
</dbReference>
<dbReference type="PROSITE" id="PS00039">
    <property type="entry name" value="DEAD_ATP_HELICASE"/>
    <property type="match status" value="1"/>
</dbReference>
<dbReference type="InterPro" id="IPR014001">
    <property type="entry name" value="Helicase_ATP-bd"/>
</dbReference>
<dbReference type="STRING" id="1529.SAMN04487885_102163"/>
<dbReference type="SMART" id="SM00487">
    <property type="entry name" value="DEXDc"/>
    <property type="match status" value="1"/>
</dbReference>
<keyword evidence="11" id="KW-1185">Reference proteome</keyword>
<dbReference type="InterPro" id="IPR011545">
    <property type="entry name" value="DEAD/DEAH_box_helicase_dom"/>
</dbReference>
<dbReference type="CDD" id="cd18787">
    <property type="entry name" value="SF2_C_DEAD"/>
    <property type="match status" value="1"/>
</dbReference>
<dbReference type="InterPro" id="IPR014014">
    <property type="entry name" value="RNA_helicase_DEAD_Q_motif"/>
</dbReference>
<reference evidence="10 11" key="1">
    <citation type="submission" date="2016-10" db="EMBL/GenBank/DDBJ databases">
        <authorList>
            <person name="de Groot N.N."/>
        </authorList>
    </citation>
    <scope>NUCLEOTIDE SEQUENCE [LARGE SCALE GENOMIC DNA]</scope>
    <source>
        <strain evidence="10 11">NLAE-zl-G419</strain>
    </source>
</reference>
<dbReference type="eggNOG" id="COG0513">
    <property type="taxonomic scope" value="Bacteria"/>
</dbReference>
<dbReference type="Proteomes" id="UP000182135">
    <property type="component" value="Unassembled WGS sequence"/>
</dbReference>
<dbReference type="GO" id="GO:0000027">
    <property type="term" value="P:ribosomal large subunit assembly"/>
    <property type="evidence" value="ECO:0007669"/>
    <property type="project" value="UniProtKB-UniRule"/>
</dbReference>
<dbReference type="PROSITE" id="PS51192">
    <property type="entry name" value="HELICASE_ATP_BIND_1"/>
    <property type="match status" value="1"/>
</dbReference>
<dbReference type="GO" id="GO:0034458">
    <property type="term" value="F:3'-5' RNA helicase activity"/>
    <property type="evidence" value="ECO:0007669"/>
    <property type="project" value="UniProtKB-UniRule"/>
</dbReference>
<dbReference type="InterPro" id="IPR000629">
    <property type="entry name" value="RNA-helicase_DEAD-box_CS"/>
</dbReference>
<dbReference type="GO" id="GO:0005524">
    <property type="term" value="F:ATP binding"/>
    <property type="evidence" value="ECO:0007669"/>
    <property type="project" value="UniProtKB-UniRule"/>
</dbReference>
<accession>A0A1I2JLM8</accession>
<dbReference type="GO" id="GO:0005829">
    <property type="term" value="C:cytosol"/>
    <property type="evidence" value="ECO:0007669"/>
    <property type="project" value="TreeGrafter"/>
</dbReference>
<dbReference type="InterPro" id="IPR027417">
    <property type="entry name" value="P-loop_NTPase"/>
</dbReference>
<evidence type="ECO:0000256" key="3">
    <source>
        <dbReference type="ARBA" id="ARBA00022806"/>
    </source>
</evidence>
<dbReference type="InterPro" id="IPR012677">
    <property type="entry name" value="Nucleotide-bd_a/b_plait_sf"/>
</dbReference>
<dbReference type="SUPFAM" id="SSF52540">
    <property type="entry name" value="P-loop containing nucleoside triphosphate hydrolases"/>
    <property type="match status" value="1"/>
</dbReference>
<dbReference type="Pfam" id="PF00270">
    <property type="entry name" value="DEAD"/>
    <property type="match status" value="1"/>
</dbReference>
<evidence type="ECO:0000256" key="2">
    <source>
        <dbReference type="ARBA" id="ARBA00022801"/>
    </source>
</evidence>
<dbReference type="InterPro" id="IPR005580">
    <property type="entry name" value="DbpA/CsdA_RNA-bd_dom"/>
</dbReference>
<dbReference type="InterPro" id="IPR044742">
    <property type="entry name" value="DEAD/DEAH_RhlB"/>
</dbReference>
<dbReference type="InterPro" id="IPR028619">
    <property type="entry name" value="DEAD_helicase_DbpA"/>
</dbReference>
<dbReference type="PROSITE" id="PS51195">
    <property type="entry name" value="Q_MOTIF"/>
    <property type="match status" value="1"/>
</dbReference>
<feature type="region of interest" description="Involved in 23S rRNA binding" evidence="5">
    <location>
        <begin position="403"/>
        <end position="478"/>
    </location>
</feature>
<dbReference type="EC" id="3.6.4.13" evidence="5"/>
<dbReference type="CDD" id="cd00268">
    <property type="entry name" value="DEADc"/>
    <property type="match status" value="1"/>
</dbReference>
<sequence length="478" mass="53866">MRSNFEKFKLSEDILKAIGELGYKKPSDVQEKVIPEIMFNKDVIVKSQTGSGKTAAFGIPLCEKIEWNENKPQVLILTPTRELAVQIKDDLLNIGRFKRLKTIAVFGKQPFSEQAAALKQRTHIVAGTPGRVLDHIDRGTLDLSKIKYFVIDEADEMLNMGFIGQVEGVIRRIPKNRVTMLFSATIPEEIESLCKNHMRRPVKIEIKAQKLITDNIEHNLYRVDDKEKLEALNKILVGEVPKTTIVFCRTKDNVDLTYDYLNKKGYSIGKIHGGMLQKERLEVMEAFRRGDFRILIATDIAARGIDIEGITHVINIDVPMEKETYVHRIGRTGRAGSKGKAITFATQYEDRFLNDIFDYIGFSIEESLMEEISKEEIEKSVKVLTSKPKAKNVKSKSVNKGITKIYLNGGKKKKIRAVDIVGAVSRIEGVNGDDIGIIDIQDMGSYVEILNGKGNLVMTALKDSTIKGKKLRVEKARK</sequence>
<comment type="function">
    <text evidence="5">DEAD-box RNA helicase involved in the assembly of the 50S ribosomal subunit. Has an RNA-dependent ATPase activity, which is specific for 23S rRNA, and a 3' to 5' RNA helicase activity that uses the energy of ATP hydrolysis to destabilize and unwind short rRNA duplexes.</text>
</comment>
<dbReference type="EMBL" id="FOOE01000002">
    <property type="protein sequence ID" value="SFF55018.1"/>
    <property type="molecule type" value="Genomic_DNA"/>
</dbReference>
<comment type="catalytic activity">
    <reaction evidence="5">
        <text>ATP + H2O = ADP + phosphate + H(+)</text>
        <dbReference type="Rhea" id="RHEA:13065"/>
        <dbReference type="ChEBI" id="CHEBI:15377"/>
        <dbReference type="ChEBI" id="CHEBI:15378"/>
        <dbReference type="ChEBI" id="CHEBI:30616"/>
        <dbReference type="ChEBI" id="CHEBI:43474"/>
        <dbReference type="ChEBI" id="CHEBI:456216"/>
        <dbReference type="EC" id="3.6.4.13"/>
    </reaction>
</comment>
<organism evidence="10 11">
    <name type="scientific">Clostridium cadaveris</name>
    <dbReference type="NCBI Taxonomy" id="1529"/>
    <lineage>
        <taxon>Bacteria</taxon>
        <taxon>Bacillati</taxon>
        <taxon>Bacillota</taxon>
        <taxon>Clostridia</taxon>
        <taxon>Eubacteriales</taxon>
        <taxon>Clostridiaceae</taxon>
        <taxon>Clostridium</taxon>
    </lineage>
</organism>
<comment type="similarity">
    <text evidence="5">Belongs to the DEAD box helicase family. DbpA subfamily.</text>
</comment>
<feature type="domain" description="Helicase ATP-binding" evidence="7">
    <location>
        <begin position="34"/>
        <end position="204"/>
    </location>
</feature>
<feature type="domain" description="Helicase C-terminal" evidence="8">
    <location>
        <begin position="228"/>
        <end position="385"/>
    </location>
</feature>
<dbReference type="GO" id="GO:0016887">
    <property type="term" value="F:ATP hydrolysis activity"/>
    <property type="evidence" value="ECO:0007669"/>
    <property type="project" value="RHEA"/>
</dbReference>
<keyword evidence="3 5" id="KW-0347">Helicase</keyword>
<evidence type="ECO:0000313" key="11">
    <source>
        <dbReference type="Proteomes" id="UP000182135"/>
    </source>
</evidence>
<comment type="domain">
    <text evidence="5">Contains an N-terminal domain that binds non-specifically to RNA and a C-terminal domain that binds specifically and tightly to hairpin 92 of 23S rRNA.</text>
</comment>
<dbReference type="GO" id="GO:0003723">
    <property type="term" value="F:RNA binding"/>
    <property type="evidence" value="ECO:0007669"/>
    <property type="project" value="UniProtKB-UniRule"/>
</dbReference>
<evidence type="ECO:0000259" key="8">
    <source>
        <dbReference type="PROSITE" id="PS51194"/>
    </source>
</evidence>
<evidence type="ECO:0000313" key="10">
    <source>
        <dbReference type="EMBL" id="SFF55018.1"/>
    </source>
</evidence>
<dbReference type="PANTHER" id="PTHR47959">
    <property type="entry name" value="ATP-DEPENDENT RNA HELICASE RHLE-RELATED"/>
    <property type="match status" value="1"/>
</dbReference>
<dbReference type="Pfam" id="PF00271">
    <property type="entry name" value="Helicase_C"/>
    <property type="match status" value="1"/>
</dbReference>
<keyword evidence="2 5" id="KW-0378">Hydrolase</keyword>
<dbReference type="Gene3D" id="3.30.70.330">
    <property type="match status" value="1"/>
</dbReference>
<dbReference type="OrthoDB" id="9805696at2"/>
<comment type="subcellular location">
    <subcellularLocation>
        <location evidence="5">Cytoplasm</location>
    </subcellularLocation>
</comment>
<keyword evidence="5" id="KW-0963">Cytoplasm</keyword>
<name>A0A1I2JLM8_9CLOT</name>
<evidence type="ECO:0000256" key="5">
    <source>
        <dbReference type="HAMAP-Rule" id="MF_00965"/>
    </source>
</evidence>
<evidence type="ECO:0000256" key="1">
    <source>
        <dbReference type="ARBA" id="ARBA00022741"/>
    </source>
</evidence>
<keyword evidence="5" id="KW-0690">Ribosome biogenesis</keyword>
<dbReference type="Gene3D" id="3.40.50.300">
    <property type="entry name" value="P-loop containing nucleotide triphosphate hydrolases"/>
    <property type="match status" value="2"/>
</dbReference>
<dbReference type="InterPro" id="IPR001650">
    <property type="entry name" value="Helicase_C-like"/>
</dbReference>
<evidence type="ECO:0000256" key="4">
    <source>
        <dbReference type="ARBA" id="ARBA00022840"/>
    </source>
</evidence>
<dbReference type="InterPro" id="IPR050079">
    <property type="entry name" value="DEAD_box_RNA_helicase"/>
</dbReference>
<evidence type="ECO:0000259" key="9">
    <source>
        <dbReference type="PROSITE" id="PS51195"/>
    </source>
</evidence>
<feature type="domain" description="DEAD-box RNA helicase Q" evidence="9">
    <location>
        <begin position="3"/>
        <end position="31"/>
    </location>
</feature>
<dbReference type="AlphaFoldDB" id="A0A1I2JLM8"/>
<protein>
    <recommendedName>
        <fullName evidence="5">ATP-dependent RNA helicase DbpA</fullName>
        <ecNumber evidence="5">3.6.4.13</ecNumber>
    </recommendedName>
</protein>
<dbReference type="PANTHER" id="PTHR47959:SF1">
    <property type="entry name" value="ATP-DEPENDENT RNA HELICASE DBPA"/>
    <property type="match status" value="1"/>
</dbReference>
<evidence type="ECO:0000256" key="6">
    <source>
        <dbReference type="PROSITE-ProRule" id="PRU00552"/>
    </source>
</evidence>
<proteinExistence type="inferred from homology"/>
<feature type="short sequence motif" description="Q motif" evidence="6">
    <location>
        <begin position="3"/>
        <end position="31"/>
    </location>
</feature>
<keyword evidence="1 5" id="KW-0547">Nucleotide-binding</keyword>
<evidence type="ECO:0000259" key="7">
    <source>
        <dbReference type="PROSITE" id="PS51192"/>
    </source>
</evidence>
<gene>
    <name evidence="5" type="primary">dbpA</name>
    <name evidence="10" type="ORF">SAMN04487885_102163</name>
</gene>
<dbReference type="SMART" id="SM00490">
    <property type="entry name" value="HELICc"/>
    <property type="match status" value="1"/>
</dbReference>
<dbReference type="HAMAP" id="MF_00965">
    <property type="entry name" value="DEAD_helicase_DbpA"/>
    <property type="match status" value="1"/>
</dbReference>
<keyword evidence="5" id="KW-0694">RNA-binding</keyword>